<dbReference type="EMBL" id="JAAXOQ010000026">
    <property type="protein sequence ID" value="NKY20100.1"/>
    <property type="molecule type" value="Genomic_DNA"/>
</dbReference>
<sequence>MTDIDRLRLVATVVRTRSIHETARAHGVAQSTVTRAVAAAESLVGFELFARSTNGSHPRPEAAPPISEMRVDDPVAAVVAGEADFAVIPMGTAIPDDLVWQCVRAVRGGGHCLGAPPHRVTPGHRFPPHDRLTAEGMRPVHHPANRLPDPSGAG</sequence>
<evidence type="ECO:0000259" key="2">
    <source>
        <dbReference type="PROSITE" id="PS50931"/>
    </source>
</evidence>
<dbReference type="InterPro" id="IPR036390">
    <property type="entry name" value="WH_DNA-bd_sf"/>
</dbReference>
<dbReference type="Gene3D" id="1.10.10.10">
    <property type="entry name" value="Winged helix-like DNA-binding domain superfamily/Winged helix DNA-binding domain"/>
    <property type="match status" value="1"/>
</dbReference>
<proteinExistence type="predicted"/>
<dbReference type="GO" id="GO:0003700">
    <property type="term" value="F:DNA-binding transcription factor activity"/>
    <property type="evidence" value="ECO:0007669"/>
    <property type="project" value="InterPro"/>
</dbReference>
<gene>
    <name evidence="3" type="ORF">HF999_17200</name>
</gene>
<organism evidence="3 4">
    <name type="scientific">Tsukamurella spumae</name>
    <dbReference type="NCBI Taxonomy" id="44753"/>
    <lineage>
        <taxon>Bacteria</taxon>
        <taxon>Bacillati</taxon>
        <taxon>Actinomycetota</taxon>
        <taxon>Actinomycetes</taxon>
        <taxon>Mycobacteriales</taxon>
        <taxon>Tsukamurellaceae</taxon>
        <taxon>Tsukamurella</taxon>
    </lineage>
</organism>
<dbReference type="InterPro" id="IPR000847">
    <property type="entry name" value="LysR_HTH_N"/>
</dbReference>
<feature type="region of interest" description="Disordered" evidence="1">
    <location>
        <begin position="130"/>
        <end position="154"/>
    </location>
</feature>
<feature type="domain" description="HTH lysR-type" evidence="2">
    <location>
        <begin position="1"/>
        <end position="59"/>
    </location>
</feature>
<comment type="caution">
    <text evidence="3">The sequence shown here is derived from an EMBL/GenBank/DDBJ whole genome shotgun (WGS) entry which is preliminary data.</text>
</comment>
<dbReference type="SUPFAM" id="SSF46785">
    <property type="entry name" value="Winged helix' DNA-binding domain"/>
    <property type="match status" value="1"/>
</dbReference>
<evidence type="ECO:0000313" key="4">
    <source>
        <dbReference type="Proteomes" id="UP000582646"/>
    </source>
</evidence>
<keyword evidence="4" id="KW-1185">Reference proteome</keyword>
<dbReference type="PROSITE" id="PS50931">
    <property type="entry name" value="HTH_LYSR"/>
    <property type="match status" value="1"/>
</dbReference>
<protein>
    <submittedName>
        <fullName evidence="3">LysR family transcriptional regulator</fullName>
    </submittedName>
</protein>
<accession>A0A846X8Q8</accession>
<dbReference type="Pfam" id="PF00126">
    <property type="entry name" value="HTH_1"/>
    <property type="match status" value="1"/>
</dbReference>
<evidence type="ECO:0000256" key="1">
    <source>
        <dbReference type="SAM" id="MobiDB-lite"/>
    </source>
</evidence>
<name>A0A846X8Q8_9ACTN</name>
<dbReference type="InterPro" id="IPR036388">
    <property type="entry name" value="WH-like_DNA-bd_sf"/>
</dbReference>
<dbReference type="RefSeq" id="WP_168547075.1">
    <property type="nucleotide sequence ID" value="NZ_BAAAKS010000036.1"/>
</dbReference>
<dbReference type="AlphaFoldDB" id="A0A846X8Q8"/>
<evidence type="ECO:0000313" key="3">
    <source>
        <dbReference type="EMBL" id="NKY20100.1"/>
    </source>
</evidence>
<reference evidence="3 4" key="1">
    <citation type="submission" date="2020-04" db="EMBL/GenBank/DDBJ databases">
        <title>MicrobeNet Type strains.</title>
        <authorList>
            <person name="Nicholson A.C."/>
        </authorList>
    </citation>
    <scope>NUCLEOTIDE SEQUENCE [LARGE SCALE GENOMIC DNA]</scope>
    <source>
        <strain evidence="3 4">DSM 44113</strain>
    </source>
</reference>
<dbReference type="Proteomes" id="UP000582646">
    <property type="component" value="Unassembled WGS sequence"/>
</dbReference>